<evidence type="ECO:0000313" key="2">
    <source>
        <dbReference type="EMBL" id="CAK6981637.1"/>
    </source>
</evidence>
<evidence type="ECO:0000313" key="3">
    <source>
        <dbReference type="Proteomes" id="UP001314229"/>
    </source>
</evidence>
<gene>
    <name evidence="2" type="ORF">FSCOSCO3_A024905</name>
</gene>
<name>A0AAV1QB10_SCOSC</name>
<feature type="non-terminal residue" evidence="2">
    <location>
        <position position="116"/>
    </location>
</feature>
<feature type="compositionally biased region" description="Low complexity" evidence="1">
    <location>
        <begin position="1"/>
        <end position="16"/>
    </location>
</feature>
<keyword evidence="3" id="KW-1185">Reference proteome</keyword>
<proteinExistence type="predicted"/>
<dbReference type="EMBL" id="CAWUFR010000859">
    <property type="protein sequence ID" value="CAK6981637.1"/>
    <property type="molecule type" value="Genomic_DNA"/>
</dbReference>
<reference evidence="2 3" key="1">
    <citation type="submission" date="2024-01" db="EMBL/GenBank/DDBJ databases">
        <authorList>
            <person name="Alioto T."/>
            <person name="Alioto T."/>
            <person name="Gomez Garrido J."/>
        </authorList>
    </citation>
    <scope>NUCLEOTIDE SEQUENCE [LARGE SCALE GENOMIC DNA]</scope>
</reference>
<feature type="region of interest" description="Disordered" evidence="1">
    <location>
        <begin position="85"/>
        <end position="116"/>
    </location>
</feature>
<feature type="compositionally biased region" description="Basic residues" evidence="1">
    <location>
        <begin position="101"/>
        <end position="116"/>
    </location>
</feature>
<dbReference type="Proteomes" id="UP001314229">
    <property type="component" value="Unassembled WGS sequence"/>
</dbReference>
<organism evidence="2 3">
    <name type="scientific">Scomber scombrus</name>
    <name type="common">Atlantic mackerel</name>
    <name type="synonym">Scomber vernalis</name>
    <dbReference type="NCBI Taxonomy" id="13677"/>
    <lineage>
        <taxon>Eukaryota</taxon>
        <taxon>Metazoa</taxon>
        <taxon>Chordata</taxon>
        <taxon>Craniata</taxon>
        <taxon>Vertebrata</taxon>
        <taxon>Euteleostomi</taxon>
        <taxon>Actinopterygii</taxon>
        <taxon>Neopterygii</taxon>
        <taxon>Teleostei</taxon>
        <taxon>Neoteleostei</taxon>
        <taxon>Acanthomorphata</taxon>
        <taxon>Pelagiaria</taxon>
        <taxon>Scombriformes</taxon>
        <taxon>Scombridae</taxon>
        <taxon>Scomber</taxon>
    </lineage>
</organism>
<accession>A0AAV1QB10</accession>
<evidence type="ECO:0000256" key="1">
    <source>
        <dbReference type="SAM" id="MobiDB-lite"/>
    </source>
</evidence>
<comment type="caution">
    <text evidence="2">The sequence shown here is derived from an EMBL/GenBank/DDBJ whole genome shotgun (WGS) entry which is preliminary data.</text>
</comment>
<feature type="region of interest" description="Disordered" evidence="1">
    <location>
        <begin position="1"/>
        <end position="40"/>
    </location>
</feature>
<dbReference type="AlphaFoldDB" id="A0AAV1QB10"/>
<protein>
    <submittedName>
        <fullName evidence="2">Uncharacterized protein</fullName>
    </submittedName>
</protein>
<sequence>MPAKSASAAIDAAATGDARRWRGRRRSGKNVPLAGDPDARRIGSGELLAVRRRGVAGAAGRSTAIDDAMRWRFATGVEATRIGACGEDQAGGSTSLPARALPRRNRRRACRHGTKS</sequence>